<accession>A0ABU8I629</accession>
<keyword evidence="3" id="KW-1185">Reference proteome</keyword>
<evidence type="ECO:0000259" key="1">
    <source>
        <dbReference type="Pfam" id="PF05171"/>
    </source>
</evidence>
<comment type="caution">
    <text evidence="2">The sequence shown here is derived from an EMBL/GenBank/DDBJ whole genome shotgun (WGS) entry which is preliminary data.</text>
</comment>
<gene>
    <name evidence="2" type="ORF">VJ786_09715</name>
</gene>
<evidence type="ECO:0000313" key="3">
    <source>
        <dbReference type="Proteomes" id="UP001363035"/>
    </source>
</evidence>
<dbReference type="RefSeq" id="WP_134776397.1">
    <property type="nucleotide sequence ID" value="NZ_JAYLLN010000021.1"/>
</dbReference>
<dbReference type="Gene3D" id="3.40.1570.10">
    <property type="entry name" value="HemS/ChuS/ChuX like domains"/>
    <property type="match status" value="2"/>
</dbReference>
<dbReference type="InterPro" id="IPR053733">
    <property type="entry name" value="Heme_Transport_Util_sf"/>
</dbReference>
<dbReference type="Proteomes" id="UP001363035">
    <property type="component" value="Unassembled WGS sequence"/>
</dbReference>
<dbReference type="CDD" id="cd16831">
    <property type="entry name" value="HemS-like_C"/>
    <property type="match status" value="1"/>
</dbReference>
<organism evidence="2 3">
    <name type="scientific">Sphingobacterium tenebrionis</name>
    <dbReference type="NCBI Taxonomy" id="3111775"/>
    <lineage>
        <taxon>Bacteria</taxon>
        <taxon>Pseudomonadati</taxon>
        <taxon>Bacteroidota</taxon>
        <taxon>Sphingobacteriia</taxon>
        <taxon>Sphingobacteriales</taxon>
        <taxon>Sphingobacteriaceae</taxon>
        <taxon>Sphingobacterium</taxon>
    </lineage>
</organism>
<reference evidence="2 3" key="1">
    <citation type="submission" date="2024-01" db="EMBL/GenBank/DDBJ databases">
        <title>Sphingobacterium tenebrionis sp. nov., a novel endophyte isolated from tenebrio molitor intestines.</title>
        <authorList>
            <person name="Zhang C."/>
        </authorList>
    </citation>
    <scope>NUCLEOTIDE SEQUENCE [LARGE SCALE GENOMIC DNA]</scope>
    <source>
        <strain evidence="2 3">PU5-4</strain>
    </source>
</reference>
<feature type="domain" description="Haemin-degrading HemS/ChuX" evidence="1">
    <location>
        <begin position="206"/>
        <end position="338"/>
    </location>
</feature>
<feature type="domain" description="Haemin-degrading HemS/ChuX" evidence="1">
    <location>
        <begin position="48"/>
        <end position="154"/>
    </location>
</feature>
<dbReference type="EMBL" id="JAYLLN010000021">
    <property type="protein sequence ID" value="MEI5985179.1"/>
    <property type="molecule type" value="Genomic_DNA"/>
</dbReference>
<dbReference type="Pfam" id="PF05171">
    <property type="entry name" value="HemS"/>
    <property type="match status" value="2"/>
</dbReference>
<evidence type="ECO:0000313" key="2">
    <source>
        <dbReference type="EMBL" id="MEI5985179.1"/>
    </source>
</evidence>
<dbReference type="SUPFAM" id="SSF144064">
    <property type="entry name" value="Heme iron utilization protein-like"/>
    <property type="match status" value="1"/>
</dbReference>
<name>A0ABU8I629_9SPHI</name>
<proteinExistence type="predicted"/>
<dbReference type="InterPro" id="IPR007845">
    <property type="entry name" value="HemS/ChuX_dom"/>
</dbReference>
<dbReference type="CDD" id="cd16830">
    <property type="entry name" value="HemS-like_N"/>
    <property type="match status" value="1"/>
</dbReference>
<protein>
    <submittedName>
        <fullName evidence="2">ChuX/HutX family heme-like substrate-binding protein</fullName>
    </submittedName>
</protein>
<sequence length="342" mass="39615">MNRTTENNIRSIYEKYKQENPKVRIRDAAKALKVTEAELVYSSENNLYLLPDFHNLLNELKELGYVMALTRNEYAVHERKGIYSKAGFHGTIGLVVNPDIDLRLFMKDWKFVFAVNENNRKSIQFFDRFGNAIHKVYLTEKSSVEAYENLLDKFQTDQPDHLSIEIQIPLKELPLETEKFDAKEFHQEWKDLQDTHDFMGILKKHGLSRIQAMQNAPSGFTMEIPRSKIESILNLVSSLKTEIMVFVGNSSCLQIHTGLAQRIVRTGPWINILDEEFNLHLNDQAIHSLWIVKKPTNLGLVHSVEAFDDQGNLIIQFFGKRKPSIPESEDWRLLVQSLTETL</sequence>